<keyword evidence="2" id="KW-1185">Reference proteome</keyword>
<accession>A0AAD4F5W4</accession>
<evidence type="ECO:0000313" key="1">
    <source>
        <dbReference type="EMBL" id="KAG7294103.1"/>
    </source>
</evidence>
<dbReference type="InterPro" id="IPR019587">
    <property type="entry name" value="Polyketide_cyclase/dehydratase"/>
</dbReference>
<dbReference type="InterPro" id="IPR053249">
    <property type="entry name" value="LFS"/>
</dbReference>
<sequence length="149" mass="16820">MPQVITDVTQTIHAPIGQVWGIVASFGAESLWFPGVVSSSLEGYGPGAVRTIHFEENPWVNLVREQMVVCDPVKHLLRFRVQNDDVSDAGEIYSNMVLEDIDGKTTKFRWFAEGEVLPDPVQHENMREYVEAMYHRCADSIEQKLTAKA</sequence>
<dbReference type="Gene3D" id="3.30.530.20">
    <property type="match status" value="1"/>
</dbReference>
<dbReference type="EMBL" id="JAHCVI010000001">
    <property type="protein sequence ID" value="KAG7294103.1"/>
    <property type="molecule type" value="Genomic_DNA"/>
</dbReference>
<protein>
    <recommendedName>
        <fullName evidence="3">SRPBCC family protein</fullName>
    </recommendedName>
</protein>
<dbReference type="AlphaFoldDB" id="A0AAD4F5W4"/>
<dbReference type="Pfam" id="PF10604">
    <property type="entry name" value="Polyketide_cyc2"/>
    <property type="match status" value="1"/>
</dbReference>
<evidence type="ECO:0008006" key="3">
    <source>
        <dbReference type="Google" id="ProtNLM"/>
    </source>
</evidence>
<gene>
    <name evidence="1" type="ORF">NEMBOFW57_004166</name>
</gene>
<dbReference type="InterPro" id="IPR023393">
    <property type="entry name" value="START-like_dom_sf"/>
</dbReference>
<reference evidence="1" key="1">
    <citation type="submission" date="2023-02" db="EMBL/GenBank/DDBJ databases">
        <authorList>
            <person name="Palmer J.M."/>
        </authorList>
    </citation>
    <scope>NUCLEOTIDE SEQUENCE</scope>
    <source>
        <strain evidence="1">FW57</strain>
    </source>
</reference>
<name>A0AAD4F5W4_9PEZI</name>
<dbReference type="PANTHER" id="PTHR33789:SF5">
    <property type="entry name" value="BET V I_MAJOR LATEX PROTEIN DOMAIN-CONTAINING PROTEIN"/>
    <property type="match status" value="1"/>
</dbReference>
<evidence type="ECO:0000313" key="2">
    <source>
        <dbReference type="Proteomes" id="UP001197093"/>
    </source>
</evidence>
<dbReference type="CDD" id="cd07821">
    <property type="entry name" value="PYR_PYL_RCAR_like"/>
    <property type="match status" value="1"/>
</dbReference>
<organism evidence="1 2">
    <name type="scientific">Staphylotrichum longicolle</name>
    <dbReference type="NCBI Taxonomy" id="669026"/>
    <lineage>
        <taxon>Eukaryota</taxon>
        <taxon>Fungi</taxon>
        <taxon>Dikarya</taxon>
        <taxon>Ascomycota</taxon>
        <taxon>Pezizomycotina</taxon>
        <taxon>Sordariomycetes</taxon>
        <taxon>Sordariomycetidae</taxon>
        <taxon>Sordariales</taxon>
        <taxon>Chaetomiaceae</taxon>
        <taxon>Staphylotrichum</taxon>
    </lineage>
</organism>
<dbReference type="Proteomes" id="UP001197093">
    <property type="component" value="Unassembled WGS sequence"/>
</dbReference>
<dbReference type="PANTHER" id="PTHR33789">
    <property type="entry name" value="LACHRYMATORY-FACTOR SYNTHASE"/>
    <property type="match status" value="1"/>
</dbReference>
<dbReference type="SUPFAM" id="SSF55961">
    <property type="entry name" value="Bet v1-like"/>
    <property type="match status" value="1"/>
</dbReference>
<proteinExistence type="predicted"/>
<comment type="caution">
    <text evidence="1">The sequence shown here is derived from an EMBL/GenBank/DDBJ whole genome shotgun (WGS) entry which is preliminary data.</text>
</comment>